<accession>A0A0F9JP33</accession>
<evidence type="ECO:0000256" key="2">
    <source>
        <dbReference type="SAM" id="Phobius"/>
    </source>
</evidence>
<proteinExistence type="predicted"/>
<comment type="caution">
    <text evidence="3">The sequence shown here is derived from an EMBL/GenBank/DDBJ whole genome shotgun (WGS) entry which is preliminary data.</text>
</comment>
<feature type="region of interest" description="Disordered" evidence="1">
    <location>
        <begin position="375"/>
        <end position="406"/>
    </location>
</feature>
<keyword evidence="2" id="KW-1133">Transmembrane helix</keyword>
<feature type="transmembrane region" description="Helical" evidence="2">
    <location>
        <begin position="295"/>
        <end position="312"/>
    </location>
</feature>
<gene>
    <name evidence="3" type="ORF">LCGC14_1801700</name>
</gene>
<reference evidence="3" key="1">
    <citation type="journal article" date="2015" name="Nature">
        <title>Complex archaea that bridge the gap between prokaryotes and eukaryotes.</title>
        <authorList>
            <person name="Spang A."/>
            <person name="Saw J.H."/>
            <person name="Jorgensen S.L."/>
            <person name="Zaremba-Niedzwiedzka K."/>
            <person name="Martijn J."/>
            <person name="Lind A.E."/>
            <person name="van Eijk R."/>
            <person name="Schleper C."/>
            <person name="Guy L."/>
            <person name="Ettema T.J."/>
        </authorList>
    </citation>
    <scope>NUCLEOTIDE SEQUENCE</scope>
</reference>
<dbReference type="EMBL" id="LAZR01017368">
    <property type="protein sequence ID" value="KKM00713.1"/>
    <property type="molecule type" value="Genomic_DNA"/>
</dbReference>
<protein>
    <submittedName>
        <fullName evidence="3">Uncharacterized protein</fullName>
    </submittedName>
</protein>
<dbReference type="AlphaFoldDB" id="A0A0F9JP33"/>
<feature type="transmembrane region" description="Helical" evidence="2">
    <location>
        <begin position="324"/>
        <end position="340"/>
    </location>
</feature>
<sequence>MPLTYLLLCLSLITAALAARRGDAASEDAVMTASSASVDAEASRNAYRGFADQAFSADIPTAAEGWRNIAESLEQARRRHPENTGILHDLIVAYSHVFSLERNGVLGANLSRLIPLRLAEYQKRYGEMTIEEKQELALVRALYYFNLRLYPLVREVLDENEPLPQGKGLDKALEAMGQASFERTEGFNQVPYTVSVFQAKDKAPPGAVLSDRLYFVPRLDASGSMPGRVWYTLASQQIKDQTRYYLYGHVGSARTLMMMYGSREPAFPVIKAAVQKHMTESLARIPSLTFDWFSGWPRIALIALGLLVLLFICRKLFRKRATSVLIVLGLSLVIASGSAARDKGSSSKGPERPEDPEQAALWDVFQEIEKQLGKSGVARHGEEDDKDPAQPVEESDPEPIPLPNSVAFSKEAEVVEVRVPGARPEDPPAVMKSVVPPAVMKRIVNGDLQTVNLVRTALADAVLAGRTSNA</sequence>
<evidence type="ECO:0000313" key="3">
    <source>
        <dbReference type="EMBL" id="KKM00713.1"/>
    </source>
</evidence>
<name>A0A0F9JP33_9ZZZZ</name>
<keyword evidence="2" id="KW-0812">Transmembrane</keyword>
<keyword evidence="2" id="KW-0472">Membrane</keyword>
<feature type="non-terminal residue" evidence="3">
    <location>
        <position position="470"/>
    </location>
</feature>
<evidence type="ECO:0000256" key="1">
    <source>
        <dbReference type="SAM" id="MobiDB-lite"/>
    </source>
</evidence>
<organism evidence="3">
    <name type="scientific">marine sediment metagenome</name>
    <dbReference type="NCBI Taxonomy" id="412755"/>
    <lineage>
        <taxon>unclassified sequences</taxon>
        <taxon>metagenomes</taxon>
        <taxon>ecological metagenomes</taxon>
    </lineage>
</organism>